<dbReference type="Proteomes" id="UP000657739">
    <property type="component" value="Unassembled WGS sequence"/>
</dbReference>
<accession>A0A927DC98</accession>
<proteinExistence type="predicted"/>
<dbReference type="EMBL" id="JACXTE010000001">
    <property type="protein sequence ID" value="MBD3707872.1"/>
    <property type="molecule type" value="Genomic_DNA"/>
</dbReference>
<dbReference type="EMBL" id="JACXTH010000001">
    <property type="protein sequence ID" value="MBD3704080.1"/>
    <property type="molecule type" value="Genomic_DNA"/>
</dbReference>
<organism evidence="2 4">
    <name type="scientific">Klebsiella pneumoniae</name>
    <dbReference type="NCBI Taxonomy" id="573"/>
    <lineage>
        <taxon>Bacteria</taxon>
        <taxon>Pseudomonadati</taxon>
        <taxon>Pseudomonadota</taxon>
        <taxon>Gammaproteobacteria</taxon>
        <taxon>Enterobacterales</taxon>
        <taxon>Enterobacteriaceae</taxon>
        <taxon>Klebsiella/Raoultella group</taxon>
        <taxon>Klebsiella</taxon>
        <taxon>Klebsiella pneumoniae complex</taxon>
    </lineage>
</organism>
<reference evidence="2" key="1">
    <citation type="submission" date="2020-07" db="EMBL/GenBank/DDBJ databases">
        <title>Clinical and genomic characterization of carbapenemase-producing Enterobacterales causing secondary infections during the COVID-19 crisis at a New York City hospital.</title>
        <authorList>
            <person name="Gomez-Simmonds A."/>
            <person name="Annavajhala M.K."/>
            <person name="Uhlemann A.-C."/>
        </authorList>
    </citation>
    <scope>NUCLEOTIDE SEQUENCE</scope>
    <source>
        <strain evidence="3">NK1593</strain>
        <strain evidence="2">NK1596</strain>
    </source>
</reference>
<dbReference type="AlphaFoldDB" id="A0A927DC98"/>
<evidence type="ECO:0000313" key="2">
    <source>
        <dbReference type="EMBL" id="MBD3704080.1"/>
    </source>
</evidence>
<name>A0A927DC98_KLEPN</name>
<gene>
    <name evidence="3" type="ORF">IE987_04950</name>
    <name evidence="2" type="ORF">IE990_04540</name>
</gene>
<dbReference type="Proteomes" id="UP000652007">
    <property type="component" value="Unassembled WGS sequence"/>
</dbReference>
<protein>
    <submittedName>
        <fullName evidence="2">Uncharacterized protein</fullName>
    </submittedName>
</protein>
<comment type="caution">
    <text evidence="2">The sequence shown here is derived from an EMBL/GenBank/DDBJ whole genome shotgun (WGS) entry which is preliminary data.</text>
</comment>
<evidence type="ECO:0000313" key="4">
    <source>
        <dbReference type="Proteomes" id="UP000652007"/>
    </source>
</evidence>
<evidence type="ECO:0000256" key="1">
    <source>
        <dbReference type="SAM" id="MobiDB-lite"/>
    </source>
</evidence>
<feature type="region of interest" description="Disordered" evidence="1">
    <location>
        <begin position="28"/>
        <end position="59"/>
    </location>
</feature>
<evidence type="ECO:0000313" key="3">
    <source>
        <dbReference type="EMBL" id="MBD3707872.1"/>
    </source>
</evidence>
<sequence length="59" mass="6307">MPQAFVTLFCEAIKAVLRTLSGLRFCSPGKRSATGGHTRTLAGRQKRKSPSGRMGSSLV</sequence>